<evidence type="ECO:0000313" key="4">
    <source>
        <dbReference type="Ensembl" id="ENSAZOP00000015571.1"/>
    </source>
</evidence>
<dbReference type="Pfam" id="PF19030">
    <property type="entry name" value="TSP1_ADAMTS"/>
    <property type="match status" value="1"/>
</dbReference>
<organism evidence="4 5">
    <name type="scientific">Anas zonorhyncha</name>
    <name type="common">Eastern spot-billed duck</name>
    <dbReference type="NCBI Taxonomy" id="75864"/>
    <lineage>
        <taxon>Eukaryota</taxon>
        <taxon>Metazoa</taxon>
        <taxon>Chordata</taxon>
        <taxon>Craniata</taxon>
        <taxon>Vertebrata</taxon>
        <taxon>Euteleostomi</taxon>
        <taxon>Archelosauria</taxon>
        <taxon>Archosauria</taxon>
        <taxon>Dinosauria</taxon>
        <taxon>Saurischia</taxon>
        <taxon>Theropoda</taxon>
        <taxon>Coelurosauria</taxon>
        <taxon>Aves</taxon>
        <taxon>Neognathae</taxon>
        <taxon>Galloanserae</taxon>
        <taxon>Anseriformes</taxon>
        <taxon>Anatidae</taxon>
        <taxon>Anatinae</taxon>
        <taxon>Anas</taxon>
    </lineage>
</organism>
<dbReference type="GO" id="GO:0030198">
    <property type="term" value="P:extracellular matrix organization"/>
    <property type="evidence" value="ECO:0007669"/>
    <property type="project" value="TreeGrafter"/>
</dbReference>
<evidence type="ECO:0000256" key="3">
    <source>
        <dbReference type="SAM" id="MobiDB-lite"/>
    </source>
</evidence>
<dbReference type="PANTHER" id="PTHR13723:SF142">
    <property type="entry name" value="A DISINTEGRIN AND METALLOPROTEINASE WITH THROMBOSPONDIN MOTIFS 7"/>
    <property type="match status" value="1"/>
</dbReference>
<name>A0A8B9V0V5_9AVES</name>
<feature type="region of interest" description="Disordered" evidence="3">
    <location>
        <begin position="135"/>
        <end position="155"/>
    </location>
</feature>
<dbReference type="GO" id="GO:0004222">
    <property type="term" value="F:metalloendopeptidase activity"/>
    <property type="evidence" value="ECO:0007669"/>
    <property type="project" value="TreeGrafter"/>
</dbReference>
<dbReference type="AlphaFoldDB" id="A0A8B9V0V5"/>
<keyword evidence="5" id="KW-1185">Reference proteome</keyword>
<dbReference type="PROSITE" id="PS50092">
    <property type="entry name" value="TSP1"/>
    <property type="match status" value="1"/>
</dbReference>
<dbReference type="Ensembl" id="ENSAZOT00000016741.1">
    <property type="protein sequence ID" value="ENSAZOP00000015571.1"/>
    <property type="gene ID" value="ENSAZOG00000010109.1"/>
</dbReference>
<comment type="subcellular location">
    <subcellularLocation>
        <location evidence="1">Secreted</location>
    </subcellularLocation>
</comment>
<reference evidence="4" key="1">
    <citation type="submission" date="2025-08" db="UniProtKB">
        <authorList>
            <consortium name="Ensembl"/>
        </authorList>
    </citation>
    <scope>IDENTIFICATION</scope>
</reference>
<evidence type="ECO:0000256" key="2">
    <source>
        <dbReference type="ARBA" id="ARBA00022525"/>
    </source>
</evidence>
<dbReference type="SUPFAM" id="SSF82895">
    <property type="entry name" value="TSP-1 type 1 repeat"/>
    <property type="match status" value="1"/>
</dbReference>
<protein>
    <submittedName>
        <fullName evidence="4">Uncharacterized protein</fullName>
    </submittedName>
</protein>
<dbReference type="Gene3D" id="2.20.100.10">
    <property type="entry name" value="Thrombospondin type-1 (TSP1) repeat"/>
    <property type="match status" value="1"/>
</dbReference>
<dbReference type="InterPro" id="IPR050439">
    <property type="entry name" value="ADAMTS_ADAMTS-like"/>
</dbReference>
<dbReference type="PANTHER" id="PTHR13723">
    <property type="entry name" value="ADAMTS A DISINTEGRIN AND METALLOPROTEASE WITH THROMBOSPONDIN MOTIFS PROTEASE"/>
    <property type="match status" value="1"/>
</dbReference>
<reference evidence="4" key="2">
    <citation type="submission" date="2025-09" db="UniProtKB">
        <authorList>
            <consortium name="Ensembl"/>
        </authorList>
    </citation>
    <scope>IDENTIFICATION</scope>
</reference>
<dbReference type="GO" id="GO:0005576">
    <property type="term" value="C:extracellular region"/>
    <property type="evidence" value="ECO:0007669"/>
    <property type="project" value="UniProtKB-SubCell"/>
</dbReference>
<keyword evidence="2" id="KW-0964">Secreted</keyword>
<sequence>MVFWFRWVQRQIVHCVEKLAGIVEERYCDALTRPDDQQRTCNEEPCPARWWVGEWQKCSATCGTSGLMKRTVLCIQSVGLDEQRALQQADCQHLSKPESTAPCQRDVPCPSQWAVGNWSEVRQGAGVVTVPCKGGQSTDEVPPGCPQPAAGKSSPGSEVRLGLALQHQSTQKGISWHREVSVRNKQRCFSHFLFFSFSEFCCFLNQARPCCVLDAEGAETGRVKAFNVFCSPTSLSPFFWQKPYNYFLLAEARCCGPARG</sequence>
<dbReference type="GO" id="GO:0031012">
    <property type="term" value="C:extracellular matrix"/>
    <property type="evidence" value="ECO:0007669"/>
    <property type="project" value="TreeGrafter"/>
</dbReference>
<evidence type="ECO:0000256" key="1">
    <source>
        <dbReference type="ARBA" id="ARBA00004613"/>
    </source>
</evidence>
<proteinExistence type="predicted"/>
<dbReference type="GO" id="GO:0006508">
    <property type="term" value="P:proteolysis"/>
    <property type="evidence" value="ECO:0007669"/>
    <property type="project" value="TreeGrafter"/>
</dbReference>
<dbReference type="Proteomes" id="UP000694549">
    <property type="component" value="Unplaced"/>
</dbReference>
<evidence type="ECO:0000313" key="5">
    <source>
        <dbReference type="Proteomes" id="UP000694549"/>
    </source>
</evidence>
<accession>A0A8B9V0V5</accession>
<dbReference type="InterPro" id="IPR036383">
    <property type="entry name" value="TSP1_rpt_sf"/>
</dbReference>
<dbReference type="InterPro" id="IPR000884">
    <property type="entry name" value="TSP1_rpt"/>
</dbReference>